<accession>A0A6N6K961</accession>
<evidence type="ECO:0000259" key="1">
    <source>
        <dbReference type="SMART" id="SM00849"/>
    </source>
</evidence>
<dbReference type="EMBL" id="QRDC01000003">
    <property type="protein sequence ID" value="KAA1279949.1"/>
    <property type="molecule type" value="Genomic_DNA"/>
</dbReference>
<dbReference type="InterPro" id="IPR036866">
    <property type="entry name" value="RibonucZ/Hydroxyglut_hydro"/>
</dbReference>
<dbReference type="SUPFAM" id="SSF56281">
    <property type="entry name" value="Metallo-hydrolase/oxidoreductase"/>
    <property type="match status" value="1"/>
</dbReference>
<organism evidence="2 4">
    <name type="scientific">Citrobacter pasteurii</name>
    <dbReference type="NCBI Taxonomy" id="1563222"/>
    <lineage>
        <taxon>Bacteria</taxon>
        <taxon>Pseudomonadati</taxon>
        <taxon>Pseudomonadota</taxon>
        <taxon>Gammaproteobacteria</taxon>
        <taxon>Enterobacterales</taxon>
        <taxon>Enterobacteriaceae</taxon>
        <taxon>Citrobacter</taxon>
    </lineage>
</organism>
<evidence type="ECO:0000313" key="3">
    <source>
        <dbReference type="EMBL" id="QXA44045.1"/>
    </source>
</evidence>
<dbReference type="InterPro" id="IPR041712">
    <property type="entry name" value="DHPS-like_MBL-fold"/>
</dbReference>
<dbReference type="Pfam" id="PF00753">
    <property type="entry name" value="Lactamase_B"/>
    <property type="match status" value="1"/>
</dbReference>
<reference evidence="3 5" key="2">
    <citation type="submission" date="2021-06" db="EMBL/GenBank/DDBJ databases">
        <title>FDA dAtabase for Regulatory Grade micrObial Sequences (FDA-ARGOS): Supporting development and validation of Infectious Disease Dx tests.</title>
        <authorList>
            <person name="Sproer C."/>
            <person name="Gronow S."/>
            <person name="Severitt S."/>
            <person name="Schroder I."/>
            <person name="Tallon L."/>
            <person name="Sadzewicz L."/>
            <person name="Zhao X."/>
            <person name="Boylan J."/>
            <person name="Ott S."/>
            <person name="Bowen H."/>
            <person name="Vavikolanu K."/>
            <person name="Mehta A."/>
            <person name="Aluvathingal J."/>
            <person name="Nadendla S."/>
            <person name="Lowell S."/>
            <person name="Myers T."/>
            <person name="Yan Y."/>
        </authorList>
    </citation>
    <scope>NUCLEOTIDE SEQUENCE [LARGE SCALE GENOMIC DNA]</scope>
    <source>
        <strain evidence="3 5">FDAARGOS 1424</strain>
    </source>
</reference>
<dbReference type="PANTHER" id="PTHR13754">
    <property type="entry name" value="METALLO-BETA-LACTAMASE SUPERFAMILY PROTEIN"/>
    <property type="match status" value="1"/>
</dbReference>
<dbReference type="Proteomes" id="UP000683579">
    <property type="component" value="Chromosome"/>
</dbReference>
<sequence length="267" mass="29512">MALTLTVLLENRRASGAEKALRAKPGLSLLVQDETTTILFDTGPDDSFRHNAALMGVDLSQLTAVVLSHGHYDHCGGVPWLPDNSRIICHPHIACERYAAFTLAGYTRKIKKLSRDNDYSRLQMAYSREPLPLSERFLWSGEISVSAPQAYGVINENPPQRDYITDEGVLIYKSDRGLVIITGCGHRGIANIVAHCQQITGISKIHALVGGFHLRCASPYTLWQTRRFIKQQQPEKLLGCHCTGAWGRLWLPGQEAPATGDVIVLAE</sequence>
<feature type="domain" description="Metallo-beta-lactamase" evidence="1">
    <location>
        <begin position="25"/>
        <end position="241"/>
    </location>
</feature>
<dbReference type="Proteomes" id="UP000468420">
    <property type="component" value="Unassembled WGS sequence"/>
</dbReference>
<dbReference type="CDD" id="cd07713">
    <property type="entry name" value="DHPS-like_MBL-fold"/>
    <property type="match status" value="1"/>
</dbReference>
<dbReference type="GO" id="GO:0016740">
    <property type="term" value="F:transferase activity"/>
    <property type="evidence" value="ECO:0007669"/>
    <property type="project" value="TreeGrafter"/>
</dbReference>
<keyword evidence="2" id="KW-0378">Hydrolase</keyword>
<keyword evidence="5" id="KW-1185">Reference proteome</keyword>
<evidence type="ECO:0000313" key="4">
    <source>
        <dbReference type="Proteomes" id="UP000468420"/>
    </source>
</evidence>
<evidence type="ECO:0000313" key="2">
    <source>
        <dbReference type="EMBL" id="KAA1279949.1"/>
    </source>
</evidence>
<dbReference type="Gene3D" id="3.60.15.10">
    <property type="entry name" value="Ribonuclease Z/Hydroxyacylglutathione hydrolase-like"/>
    <property type="match status" value="1"/>
</dbReference>
<dbReference type="GO" id="GO:0016787">
    <property type="term" value="F:hydrolase activity"/>
    <property type="evidence" value="ECO:0007669"/>
    <property type="project" value="UniProtKB-KW"/>
</dbReference>
<gene>
    <name evidence="2" type="ORF">DXF85_03965</name>
    <name evidence="3" type="ORF">I6L54_19080</name>
</gene>
<protein>
    <submittedName>
        <fullName evidence="2">MBL fold metallo-hydrolase</fullName>
    </submittedName>
</protein>
<dbReference type="SMART" id="SM00849">
    <property type="entry name" value="Lactamase_B"/>
    <property type="match status" value="1"/>
</dbReference>
<reference evidence="2 4" key="1">
    <citation type="submission" date="2018-08" db="EMBL/GenBank/DDBJ databases">
        <title>Complete genomic analysis of a Citrobacter pasteurii isolated from cockles (Cerastoderma edule) containing a new chromosomic qnrB allele.</title>
        <authorList>
            <person name="Rodrigues A."/>
            <person name="Baptista T."/>
            <person name="Quesada A."/>
            <person name="Campos M.J."/>
        </authorList>
    </citation>
    <scope>NUCLEOTIDE SEQUENCE [LARGE SCALE GENOMIC DNA]</scope>
    <source>
        <strain evidence="2 4">BA18</strain>
    </source>
</reference>
<dbReference type="EMBL" id="CP077262">
    <property type="protein sequence ID" value="QXA44045.1"/>
    <property type="molecule type" value="Genomic_DNA"/>
</dbReference>
<name>A0A6N6K961_9ENTR</name>
<dbReference type="PANTHER" id="PTHR13754:SF13">
    <property type="entry name" value="METALLO-BETA-LACTAMASE SUPERFAMILY PROTEIN (AFU_ORTHOLOGUE AFUA_3G07630)"/>
    <property type="match status" value="1"/>
</dbReference>
<proteinExistence type="predicted"/>
<evidence type="ECO:0000313" key="5">
    <source>
        <dbReference type="Proteomes" id="UP000683579"/>
    </source>
</evidence>
<dbReference type="RefSeq" id="WP_040232626.1">
    <property type="nucleotide sequence ID" value="NZ_CDHL01000039.1"/>
</dbReference>
<dbReference type="InterPro" id="IPR052926">
    <property type="entry name" value="Metallo-beta-lactamase_dom"/>
</dbReference>
<dbReference type="AlphaFoldDB" id="A0A6N6K961"/>
<dbReference type="InterPro" id="IPR001279">
    <property type="entry name" value="Metallo-B-lactamas"/>
</dbReference>